<evidence type="ECO:0000313" key="2">
    <source>
        <dbReference type="EMBL" id="CEP11699.1"/>
    </source>
</evidence>
<feature type="region of interest" description="Disordered" evidence="1">
    <location>
        <begin position="1"/>
        <end position="20"/>
    </location>
</feature>
<evidence type="ECO:0000313" key="3">
    <source>
        <dbReference type="Proteomes" id="UP000054107"/>
    </source>
</evidence>
<feature type="compositionally biased region" description="Basic and acidic residues" evidence="1">
    <location>
        <begin position="9"/>
        <end position="20"/>
    </location>
</feature>
<sequence length="193" mass="22235">MYSIHNIRGIKDKPGESDAIIKPEEEDPNVMLKEGTAVDIPAENLDSTSKHKGSNNILRKKPKNVDLEKEVARTALSKNKDAELLPQIDDPNSYCRKKYSNKYGYNGHLAHRHGVEIPQNPNKTPPADPDKRLPDPHDLDFYCRVCKVTQFNLTEHRYHCRTVHHMVFELRYKNPDAVIDIDCPNFYCPKCEK</sequence>
<feature type="region of interest" description="Disordered" evidence="1">
    <location>
        <begin position="40"/>
        <end position="64"/>
    </location>
</feature>
<dbReference type="AlphaFoldDB" id="A0A0B7N9P4"/>
<dbReference type="EMBL" id="LN726786">
    <property type="protein sequence ID" value="CEP11699.1"/>
    <property type="molecule type" value="Genomic_DNA"/>
</dbReference>
<evidence type="ECO:0000256" key="1">
    <source>
        <dbReference type="SAM" id="MobiDB-lite"/>
    </source>
</evidence>
<keyword evidence="3" id="KW-1185">Reference proteome</keyword>
<protein>
    <recommendedName>
        <fullName evidence="4">C2H2-type domain-containing protein</fullName>
    </recommendedName>
</protein>
<organism evidence="2 3">
    <name type="scientific">Parasitella parasitica</name>
    <dbReference type="NCBI Taxonomy" id="35722"/>
    <lineage>
        <taxon>Eukaryota</taxon>
        <taxon>Fungi</taxon>
        <taxon>Fungi incertae sedis</taxon>
        <taxon>Mucoromycota</taxon>
        <taxon>Mucoromycotina</taxon>
        <taxon>Mucoromycetes</taxon>
        <taxon>Mucorales</taxon>
        <taxon>Mucorineae</taxon>
        <taxon>Mucoraceae</taxon>
        <taxon>Parasitella</taxon>
    </lineage>
</organism>
<gene>
    <name evidence="2" type="primary">PARPA_05581.1 scaffold 18730</name>
</gene>
<feature type="region of interest" description="Disordered" evidence="1">
    <location>
        <begin position="114"/>
        <end position="133"/>
    </location>
</feature>
<accession>A0A0B7N9P4</accession>
<name>A0A0B7N9P4_9FUNG</name>
<evidence type="ECO:0008006" key="4">
    <source>
        <dbReference type="Google" id="ProtNLM"/>
    </source>
</evidence>
<proteinExistence type="predicted"/>
<dbReference type="OrthoDB" id="3437960at2759"/>
<dbReference type="Proteomes" id="UP000054107">
    <property type="component" value="Unassembled WGS sequence"/>
</dbReference>
<reference evidence="2 3" key="1">
    <citation type="submission" date="2014-09" db="EMBL/GenBank/DDBJ databases">
        <authorList>
            <person name="Ellenberger Sabrina"/>
        </authorList>
    </citation>
    <scope>NUCLEOTIDE SEQUENCE [LARGE SCALE GENOMIC DNA]</scope>
    <source>
        <strain evidence="2 3">CBS 412.66</strain>
    </source>
</reference>
<feature type="compositionally biased region" description="Basic residues" evidence="1">
    <location>
        <begin position="50"/>
        <end position="62"/>
    </location>
</feature>